<dbReference type="InParanoid" id="A0A136IR30"/>
<name>A0A136IR30_9PEZI</name>
<organism evidence="1 2">
    <name type="scientific">Microdochium bolleyi</name>
    <dbReference type="NCBI Taxonomy" id="196109"/>
    <lineage>
        <taxon>Eukaryota</taxon>
        <taxon>Fungi</taxon>
        <taxon>Dikarya</taxon>
        <taxon>Ascomycota</taxon>
        <taxon>Pezizomycotina</taxon>
        <taxon>Sordariomycetes</taxon>
        <taxon>Xylariomycetidae</taxon>
        <taxon>Xylariales</taxon>
        <taxon>Microdochiaceae</taxon>
        <taxon>Microdochium</taxon>
    </lineage>
</organism>
<gene>
    <name evidence="1" type="ORF">Micbo1qcDRAFT_179248</name>
</gene>
<dbReference type="EMBL" id="KQ964263">
    <property type="protein sequence ID" value="KXJ87392.1"/>
    <property type="molecule type" value="Genomic_DNA"/>
</dbReference>
<protein>
    <submittedName>
        <fullName evidence="1">Uncharacterized protein</fullName>
    </submittedName>
</protein>
<reference evidence="2" key="1">
    <citation type="submission" date="2016-02" db="EMBL/GenBank/DDBJ databases">
        <title>Draft genome sequence of Microdochium bolleyi, a fungal endophyte of beachgrass.</title>
        <authorList>
            <consortium name="DOE Joint Genome Institute"/>
            <person name="David A.S."/>
            <person name="May G."/>
            <person name="Haridas S."/>
            <person name="Lim J."/>
            <person name="Wang M."/>
            <person name="Labutti K."/>
            <person name="Lipzen A."/>
            <person name="Barry K."/>
            <person name="Grigoriev I.V."/>
        </authorList>
    </citation>
    <scope>NUCLEOTIDE SEQUENCE [LARGE SCALE GENOMIC DNA]</scope>
    <source>
        <strain evidence="2">J235TASD1</strain>
    </source>
</reference>
<dbReference type="AlphaFoldDB" id="A0A136IR30"/>
<evidence type="ECO:0000313" key="1">
    <source>
        <dbReference type="EMBL" id="KXJ87392.1"/>
    </source>
</evidence>
<keyword evidence="2" id="KW-1185">Reference proteome</keyword>
<accession>A0A136IR30</accession>
<dbReference type="Proteomes" id="UP000070501">
    <property type="component" value="Unassembled WGS sequence"/>
</dbReference>
<evidence type="ECO:0000313" key="2">
    <source>
        <dbReference type="Proteomes" id="UP000070501"/>
    </source>
</evidence>
<proteinExistence type="predicted"/>
<sequence length="229" mass="23283">MKRTAHCCSNAYIEITSPAWKITVRVGGVQPRSLSCLGTPLLVCQSPFEGGKAAAQPMHELCALIAAKAYPQMLSSHSVLKMHTTTILTGAAFAAAVSVASQYATTATMPGLTLTLPAGLSTSTTKTVSPKTVTGKAAVVSGVTAIVDSSPVYFLDGSKFALSTPASTTIVTTGSTTVTTTNSMGSTIVSTNAVTTTSTSRPNAGERAYRSVPMLWAGAAVGAAAVANY</sequence>